<evidence type="ECO:0000313" key="9">
    <source>
        <dbReference type="Proteomes" id="UP001062443"/>
    </source>
</evidence>
<dbReference type="PROSITE" id="PS51257">
    <property type="entry name" value="PROKAR_LIPOPROTEIN"/>
    <property type="match status" value="1"/>
</dbReference>
<evidence type="ECO:0000313" key="8">
    <source>
        <dbReference type="EMBL" id="GBR45361.1"/>
    </source>
</evidence>
<feature type="region of interest" description="Disordered" evidence="6">
    <location>
        <begin position="390"/>
        <end position="420"/>
    </location>
</feature>
<dbReference type="NCBIfam" id="TIGR00066">
    <property type="entry name" value="g_glut_trans"/>
    <property type="match status" value="1"/>
</dbReference>
<dbReference type="PANTHER" id="PTHR43199:SF6">
    <property type="entry name" value="GLUTATHIONE HYDROLASE PROENZYME"/>
    <property type="match status" value="1"/>
</dbReference>
<protein>
    <recommendedName>
        <fullName evidence="5">Glutathione hydrolase proenzyme</fullName>
        <ecNumber evidence="5">2.3.2.2</ecNumber>
        <ecNumber evidence="5">3.4.19.13</ecNumber>
    </recommendedName>
    <component>
        <recommendedName>
            <fullName evidence="5">Glutathione hydrolase large chain</fullName>
        </recommendedName>
    </component>
    <component>
        <recommendedName>
            <fullName evidence="5">Glutathione hydrolase small chain</fullName>
        </recommendedName>
    </component>
</protein>
<dbReference type="SUPFAM" id="SSF56235">
    <property type="entry name" value="N-terminal nucleophile aminohydrolases (Ntn hydrolases)"/>
    <property type="match status" value="1"/>
</dbReference>
<sequence length="617" mass="64547">MMALSLRSKGLESRRKALFSSALAVACAVAPFSSVWAAGAASVAATSADPLAFGPDQKEAAKLVAAKHGMVVSAQHLASEAGAKVLAQGGNAVDAAVAVGYALAVVYPAAGNIGGGGFMTIHPAHGKTVFIDFRERAPGQAREDMYLDASGNVIPGASTEGWKAVAVPGTVAGLDEIHRKWGKLSRAKVMAPAIALARDGFILNQADSDLFATSSRYFQKDIYAQKIFLRPDGTALQPGDRLVQRDLAKSLSLIAQKGPDAFYHGPIADELVRASHEGGGLLTKADFAAYHTRTLEPVRCVYRGYLVETSPPPSGGGVALCEILNILSGYDMTQLGLHTAPAVQREVEAMRHAYSDRRDLGDPAFVQNPIAHLTDPAYAAAIRAATPTDHAVPSEDLRSSEAKPVAPQPIPAPEHEKHETTQFSVMDREGTAISATYTLNGWFGAGVMGGHTGIWMNDEMDDFSSKPGAPNMFGIVGSKANAIAPGKTPLSSMSPTILSKDGKVVMVIGSPGGSRIPTITLSAILGVVDYGLNIRDAIDLPRIHEQWEPSAVEIENGALSADVQKTLQAEGYVLSPHRVWGVAEGILAGHPTLSAPVTGLLYGAADPRHGGGEAAGQ</sequence>
<dbReference type="PRINTS" id="PR01210">
    <property type="entry name" value="GGTRANSPTASE"/>
</dbReference>
<evidence type="ECO:0000256" key="5">
    <source>
        <dbReference type="RuleBase" id="RU368036"/>
    </source>
</evidence>
<keyword evidence="7" id="KW-0732">Signal</keyword>
<reference evidence="8" key="1">
    <citation type="submission" date="2013-04" db="EMBL/GenBank/DDBJ databases">
        <title>The genome sequencing project of 58 acetic acid bacteria.</title>
        <authorList>
            <person name="Okamoto-Kainuma A."/>
            <person name="Ishikawa M."/>
            <person name="Umino S."/>
            <person name="Koizumi Y."/>
            <person name="Shiwa Y."/>
            <person name="Yoshikawa H."/>
            <person name="Matsutani M."/>
            <person name="Matsushita K."/>
        </authorList>
    </citation>
    <scope>NUCLEOTIDE SEQUENCE</scope>
    <source>
        <strain evidence="8">NBRC 106556</strain>
    </source>
</reference>
<keyword evidence="5" id="KW-0808">Transferase</keyword>
<evidence type="ECO:0000256" key="3">
    <source>
        <dbReference type="ARBA" id="ARBA00023315"/>
    </source>
</evidence>
<dbReference type="EMBL" id="BAQB01000005">
    <property type="protein sequence ID" value="GBR45361.1"/>
    <property type="molecule type" value="Genomic_DNA"/>
</dbReference>
<dbReference type="Proteomes" id="UP001062443">
    <property type="component" value="Unassembled WGS sequence"/>
</dbReference>
<organism evidence="8 9">
    <name type="scientific">Neokomagataea tanensis NBRC 106556</name>
    <dbReference type="NCBI Taxonomy" id="1223519"/>
    <lineage>
        <taxon>Bacteria</taxon>
        <taxon>Pseudomonadati</taxon>
        <taxon>Pseudomonadota</taxon>
        <taxon>Alphaproteobacteria</taxon>
        <taxon>Acetobacterales</taxon>
        <taxon>Acetobacteraceae</taxon>
        <taxon>Neokomagataea</taxon>
    </lineage>
</organism>
<dbReference type="InterPro" id="IPR029055">
    <property type="entry name" value="Ntn_hydrolases_N"/>
</dbReference>
<comment type="PTM">
    <text evidence="5">Cleaved by autocatalysis into a large and a small subunit.</text>
</comment>
<comment type="catalytic activity">
    <reaction evidence="4 5">
        <text>an N-terminal (5-L-glutamyl)-[peptide] + an alpha-amino acid = 5-L-glutamyl amino acid + an N-terminal L-alpha-aminoacyl-[peptide]</text>
        <dbReference type="Rhea" id="RHEA:23904"/>
        <dbReference type="Rhea" id="RHEA-COMP:9780"/>
        <dbReference type="Rhea" id="RHEA-COMP:9795"/>
        <dbReference type="ChEBI" id="CHEBI:77644"/>
        <dbReference type="ChEBI" id="CHEBI:78597"/>
        <dbReference type="ChEBI" id="CHEBI:78599"/>
        <dbReference type="ChEBI" id="CHEBI:78608"/>
        <dbReference type="EC" id="2.3.2.2"/>
    </reaction>
</comment>
<feature type="signal peptide" evidence="7">
    <location>
        <begin position="1"/>
        <end position="37"/>
    </location>
</feature>
<evidence type="ECO:0000256" key="1">
    <source>
        <dbReference type="ARBA" id="ARBA00001049"/>
    </source>
</evidence>
<dbReference type="Gene3D" id="3.60.20.40">
    <property type="match status" value="1"/>
</dbReference>
<evidence type="ECO:0000256" key="6">
    <source>
        <dbReference type="SAM" id="MobiDB-lite"/>
    </source>
</evidence>
<dbReference type="InterPro" id="IPR043138">
    <property type="entry name" value="GGT_lsub"/>
</dbReference>
<dbReference type="EC" id="2.3.2.2" evidence="5"/>
<keyword evidence="9" id="KW-1185">Reference proteome</keyword>
<gene>
    <name evidence="8" type="ORF">AA106556_0746</name>
</gene>
<comment type="catalytic activity">
    <reaction evidence="1 5">
        <text>an S-substituted glutathione + H2O = an S-substituted L-cysteinylglycine + L-glutamate</text>
        <dbReference type="Rhea" id="RHEA:59468"/>
        <dbReference type="ChEBI" id="CHEBI:15377"/>
        <dbReference type="ChEBI" id="CHEBI:29985"/>
        <dbReference type="ChEBI" id="CHEBI:90779"/>
        <dbReference type="ChEBI" id="CHEBI:143103"/>
        <dbReference type="EC" id="3.4.19.13"/>
    </reaction>
</comment>
<evidence type="ECO:0000256" key="7">
    <source>
        <dbReference type="SAM" id="SignalP"/>
    </source>
</evidence>
<dbReference type="InterPro" id="IPR043137">
    <property type="entry name" value="GGT_ssub_C"/>
</dbReference>
<comment type="caution">
    <text evidence="8">The sequence shown here is derived from an EMBL/GenBank/DDBJ whole genome shotgun (WGS) entry which is preliminary data.</text>
</comment>
<keyword evidence="5" id="KW-0865">Zymogen</keyword>
<dbReference type="InterPro" id="IPR051792">
    <property type="entry name" value="GGT_bact"/>
</dbReference>
<comment type="subunit">
    <text evidence="5">This enzyme consists of two polypeptide chains, which are synthesized in precursor form from a single polypeptide.</text>
</comment>
<dbReference type="Gene3D" id="1.10.246.130">
    <property type="match status" value="1"/>
</dbReference>
<accession>A0ABQ0QHV3</accession>
<evidence type="ECO:0000256" key="2">
    <source>
        <dbReference type="ARBA" id="ARBA00001089"/>
    </source>
</evidence>
<keyword evidence="5" id="KW-0378">Hydrolase</keyword>
<keyword evidence="5" id="KW-0317">Glutathione biosynthesis</keyword>
<dbReference type="EC" id="3.4.19.13" evidence="5"/>
<evidence type="ECO:0000256" key="4">
    <source>
        <dbReference type="ARBA" id="ARBA00047417"/>
    </source>
</evidence>
<dbReference type="PANTHER" id="PTHR43199">
    <property type="entry name" value="GLUTATHIONE HYDROLASE"/>
    <property type="match status" value="1"/>
</dbReference>
<feature type="compositionally biased region" description="Basic and acidic residues" evidence="6">
    <location>
        <begin position="392"/>
        <end position="401"/>
    </location>
</feature>
<feature type="chain" id="PRO_5047517399" description="Glutathione hydrolase proenzyme" evidence="7">
    <location>
        <begin position="38"/>
        <end position="617"/>
    </location>
</feature>
<dbReference type="InterPro" id="IPR000101">
    <property type="entry name" value="GGT_peptidase"/>
</dbReference>
<comment type="similarity">
    <text evidence="5">Belongs to the gamma-glutamyltransferase family.</text>
</comment>
<name>A0ABQ0QHV3_9PROT</name>
<proteinExistence type="inferred from homology"/>
<keyword evidence="3 5" id="KW-0012">Acyltransferase</keyword>
<comment type="catalytic activity">
    <reaction evidence="2 5">
        <text>glutathione + H2O = L-cysteinylglycine + L-glutamate</text>
        <dbReference type="Rhea" id="RHEA:28807"/>
        <dbReference type="ChEBI" id="CHEBI:15377"/>
        <dbReference type="ChEBI" id="CHEBI:29985"/>
        <dbReference type="ChEBI" id="CHEBI:57925"/>
        <dbReference type="ChEBI" id="CHEBI:61694"/>
        <dbReference type="EC" id="3.4.19.13"/>
    </reaction>
</comment>
<dbReference type="Pfam" id="PF01019">
    <property type="entry name" value="G_glu_transpept"/>
    <property type="match status" value="1"/>
</dbReference>
<comment type="pathway">
    <text evidence="5">Sulfur metabolism; glutathione metabolism.</text>
</comment>